<proteinExistence type="predicted"/>
<gene>
    <name evidence="1" type="ORF">WS71_24335</name>
</gene>
<evidence type="ECO:0000313" key="1">
    <source>
        <dbReference type="EMBL" id="AOJ10341.1"/>
    </source>
</evidence>
<name>A0A1B4G355_9BURK</name>
<dbReference type="AlphaFoldDB" id="A0A1B4G355"/>
<evidence type="ECO:0000313" key="2">
    <source>
        <dbReference type="Proteomes" id="UP000067711"/>
    </source>
</evidence>
<accession>A0A1B4G355</accession>
<sequence length="113" mass="11511">MAFNQPFSPAQGQTQVVSVSSTHTEIGVDALAKQVRVLNPNAFPVYVRFSISGNPAAASAPSSGLSGDYPIGPNSSEVVTKADTYGAMSLITDTGNSGKVYVTPGEGFQSAAA</sequence>
<reference evidence="1 2" key="1">
    <citation type="submission" date="2015-12" db="EMBL/GenBank/DDBJ databases">
        <title>Diversity of Burkholderia near neighbor genomes.</title>
        <authorList>
            <person name="Sahl J."/>
            <person name="Wagner D."/>
            <person name="Keim P."/>
        </authorList>
    </citation>
    <scope>NUCLEOTIDE SEQUENCE [LARGE SCALE GENOMIC DNA]</scope>
    <source>
        <strain evidence="1 2">BDU8</strain>
    </source>
</reference>
<dbReference type="RefSeq" id="WP_066489762.1">
    <property type="nucleotide sequence ID" value="NZ_CP013389.1"/>
</dbReference>
<dbReference type="Proteomes" id="UP000067711">
    <property type="component" value="Chromosome 1"/>
</dbReference>
<protein>
    <submittedName>
        <fullName evidence="1">Uncharacterized protein</fullName>
    </submittedName>
</protein>
<organism evidence="1 2">
    <name type="scientific">Burkholderia mayonis</name>
    <dbReference type="NCBI Taxonomy" id="1385591"/>
    <lineage>
        <taxon>Bacteria</taxon>
        <taxon>Pseudomonadati</taxon>
        <taxon>Pseudomonadota</taxon>
        <taxon>Betaproteobacteria</taxon>
        <taxon>Burkholderiales</taxon>
        <taxon>Burkholderiaceae</taxon>
        <taxon>Burkholderia</taxon>
        <taxon>pseudomallei group</taxon>
    </lineage>
</organism>
<dbReference type="EMBL" id="CP013389">
    <property type="protein sequence ID" value="AOJ10341.1"/>
    <property type="molecule type" value="Genomic_DNA"/>
</dbReference>